<organism evidence="2 3">
    <name type="scientific">Rhodocollybia butyracea</name>
    <dbReference type="NCBI Taxonomy" id="206335"/>
    <lineage>
        <taxon>Eukaryota</taxon>
        <taxon>Fungi</taxon>
        <taxon>Dikarya</taxon>
        <taxon>Basidiomycota</taxon>
        <taxon>Agaricomycotina</taxon>
        <taxon>Agaricomycetes</taxon>
        <taxon>Agaricomycetidae</taxon>
        <taxon>Agaricales</taxon>
        <taxon>Marasmiineae</taxon>
        <taxon>Omphalotaceae</taxon>
        <taxon>Rhodocollybia</taxon>
    </lineage>
</organism>
<sequence length="170" mass="19555">MGSNKYTTEILHLIYNLKYIWQPEFGNIMQDNHLVNISGVPDHFMGADLNIEHNIGNIKETYCAKGIHADWDHLGDISASTTHTQAAKKKVAQALERKKLLEYDTNQKLNLPVKLSHITDIQEDGYQKLRWLITSFNKRMKAQWLEDIGDAPEMEHDKLPPMQWGTTEAV</sequence>
<keyword evidence="3" id="KW-1185">Reference proteome</keyword>
<evidence type="ECO:0000313" key="2">
    <source>
        <dbReference type="EMBL" id="KAF9067630.1"/>
    </source>
</evidence>
<accession>A0A9P5PT66</accession>
<evidence type="ECO:0000259" key="1">
    <source>
        <dbReference type="Pfam" id="PF20231"/>
    </source>
</evidence>
<proteinExistence type="predicted"/>
<feature type="domain" description="DUF6589" evidence="1">
    <location>
        <begin position="2"/>
        <end position="97"/>
    </location>
</feature>
<dbReference type="Pfam" id="PF20231">
    <property type="entry name" value="DUF6589"/>
    <property type="match status" value="1"/>
</dbReference>
<dbReference type="InterPro" id="IPR046496">
    <property type="entry name" value="DUF6589"/>
</dbReference>
<evidence type="ECO:0000313" key="3">
    <source>
        <dbReference type="Proteomes" id="UP000772434"/>
    </source>
</evidence>
<dbReference type="EMBL" id="JADNRY010000070">
    <property type="protein sequence ID" value="KAF9067630.1"/>
    <property type="molecule type" value="Genomic_DNA"/>
</dbReference>
<dbReference type="Proteomes" id="UP000772434">
    <property type="component" value="Unassembled WGS sequence"/>
</dbReference>
<reference evidence="2" key="1">
    <citation type="submission" date="2020-11" db="EMBL/GenBank/DDBJ databases">
        <authorList>
            <consortium name="DOE Joint Genome Institute"/>
            <person name="Ahrendt S."/>
            <person name="Riley R."/>
            <person name="Andreopoulos W."/>
            <person name="Labutti K."/>
            <person name="Pangilinan J."/>
            <person name="Ruiz-Duenas F.J."/>
            <person name="Barrasa J.M."/>
            <person name="Sanchez-Garcia M."/>
            <person name="Camarero S."/>
            <person name="Miyauchi S."/>
            <person name="Serrano A."/>
            <person name="Linde D."/>
            <person name="Babiker R."/>
            <person name="Drula E."/>
            <person name="Ayuso-Fernandez I."/>
            <person name="Pacheco R."/>
            <person name="Padilla G."/>
            <person name="Ferreira P."/>
            <person name="Barriuso J."/>
            <person name="Kellner H."/>
            <person name="Castanera R."/>
            <person name="Alfaro M."/>
            <person name="Ramirez L."/>
            <person name="Pisabarro A.G."/>
            <person name="Kuo A."/>
            <person name="Tritt A."/>
            <person name="Lipzen A."/>
            <person name="He G."/>
            <person name="Yan M."/>
            <person name="Ng V."/>
            <person name="Cullen D."/>
            <person name="Martin F."/>
            <person name="Rosso M.-N."/>
            <person name="Henrissat B."/>
            <person name="Hibbett D."/>
            <person name="Martinez A.T."/>
            <person name="Grigoriev I.V."/>
        </authorList>
    </citation>
    <scope>NUCLEOTIDE SEQUENCE</scope>
    <source>
        <strain evidence="2">AH 40177</strain>
    </source>
</reference>
<dbReference type="AlphaFoldDB" id="A0A9P5PT66"/>
<protein>
    <recommendedName>
        <fullName evidence="1">DUF6589 domain-containing protein</fullName>
    </recommendedName>
</protein>
<dbReference type="OrthoDB" id="3152464at2759"/>
<gene>
    <name evidence="2" type="ORF">BDP27DRAFT_1422649</name>
</gene>
<comment type="caution">
    <text evidence="2">The sequence shown here is derived from an EMBL/GenBank/DDBJ whole genome shotgun (WGS) entry which is preliminary data.</text>
</comment>
<name>A0A9P5PT66_9AGAR</name>